<dbReference type="SUPFAM" id="SSF51391">
    <property type="entry name" value="Thiamin phosphate synthase"/>
    <property type="match status" value="1"/>
</dbReference>
<dbReference type="AlphaFoldDB" id="A0A2G3E3H0"/>
<sequence>MNVPELVVMLTYQDHTVPDAAEIFAQAKNSKAHFWGFKEEGLDPDKMKELYAAMREAGKETFLEVVAYSEEEGLRGAQIGAQCGVDYLMGTIYSDQINQYCREHHLKYMPFVGTVTQRPSVLSGEIEDMIAQAQEYLNKGVYGIDLLGYRYTGDAYELCKCFVAAVDAPVCLAGSIDSFGRLDEVRCCQPWTFTIGSAFFEHNFGEQLEQQINTVYDYMAGVSAC</sequence>
<gene>
    <name evidence="1" type="ORF">CSX02_05860</name>
</gene>
<proteinExistence type="predicted"/>
<accession>A0A2G3E3H0</accession>
<organism evidence="1 2">
    <name type="scientific">Agathobacter ruminis</name>
    <dbReference type="NCBI Taxonomy" id="1712665"/>
    <lineage>
        <taxon>Bacteria</taxon>
        <taxon>Bacillati</taxon>
        <taxon>Bacillota</taxon>
        <taxon>Clostridia</taxon>
        <taxon>Lachnospirales</taxon>
        <taxon>Lachnospiraceae</taxon>
        <taxon>Agathobacter</taxon>
    </lineage>
</organism>
<dbReference type="InterPro" id="IPR036206">
    <property type="entry name" value="ThiamineP_synth_sf"/>
</dbReference>
<dbReference type="Proteomes" id="UP000224563">
    <property type="component" value="Unassembled WGS sequence"/>
</dbReference>
<evidence type="ECO:0000313" key="2">
    <source>
        <dbReference type="Proteomes" id="UP000224563"/>
    </source>
</evidence>
<evidence type="ECO:0008006" key="3">
    <source>
        <dbReference type="Google" id="ProtNLM"/>
    </source>
</evidence>
<reference evidence="1 2" key="1">
    <citation type="submission" date="2017-10" db="EMBL/GenBank/DDBJ databases">
        <title>Resolving the taxonomy of Roseburia spp., Eubacterium rectale and Agathobacter spp. through phylogenomic analysis.</title>
        <authorList>
            <person name="Sheridan P.O."/>
            <person name="Walker A.W."/>
            <person name="Duncan S.H."/>
            <person name="Scott K.P."/>
            <person name="Toole P.W.O."/>
            <person name="Luis P."/>
            <person name="Flint H.J."/>
        </authorList>
    </citation>
    <scope>NUCLEOTIDE SEQUENCE [LARGE SCALE GENOMIC DNA]</scope>
    <source>
        <strain evidence="1 2">JK623</strain>
    </source>
</reference>
<evidence type="ECO:0000313" key="1">
    <source>
        <dbReference type="EMBL" id="PHU37832.1"/>
    </source>
</evidence>
<name>A0A2G3E3H0_9FIRM</name>
<protein>
    <recommendedName>
        <fullName evidence="3">4-hydroxythreonine-4-phosphate dehydrogenase</fullName>
    </recommendedName>
</protein>
<reference evidence="1 2" key="2">
    <citation type="submission" date="2017-10" db="EMBL/GenBank/DDBJ databases">
        <authorList>
            <person name="Banno H."/>
            <person name="Chua N.-H."/>
        </authorList>
    </citation>
    <scope>NUCLEOTIDE SEQUENCE [LARGE SCALE GENOMIC DNA]</scope>
    <source>
        <strain evidence="1 2">JK623</strain>
    </source>
</reference>
<keyword evidence="2" id="KW-1185">Reference proteome</keyword>
<comment type="caution">
    <text evidence="1">The sequence shown here is derived from an EMBL/GenBank/DDBJ whole genome shotgun (WGS) entry which is preliminary data.</text>
</comment>
<dbReference type="EMBL" id="PDYG01000029">
    <property type="protein sequence ID" value="PHU37832.1"/>
    <property type="molecule type" value="Genomic_DNA"/>
</dbReference>